<feature type="region of interest" description="Disordered" evidence="7">
    <location>
        <begin position="1040"/>
        <end position="1065"/>
    </location>
</feature>
<feature type="compositionally biased region" description="Polar residues" evidence="7">
    <location>
        <begin position="39"/>
        <end position="55"/>
    </location>
</feature>
<keyword evidence="4" id="KW-0677">Repeat</keyword>
<dbReference type="Pfam" id="PF24681">
    <property type="entry name" value="Kelch_KLHDC2_KLHL20_DRC7"/>
    <property type="match status" value="1"/>
</dbReference>
<evidence type="ECO:0000256" key="4">
    <source>
        <dbReference type="ARBA" id="ARBA00022737"/>
    </source>
</evidence>
<comment type="caution">
    <text evidence="8">The sequence shown here is derived from an EMBL/GenBank/DDBJ whole genome shotgun (WGS) entry which is preliminary data.</text>
</comment>
<feature type="compositionally biased region" description="Basic residues" evidence="7">
    <location>
        <begin position="1"/>
        <end position="10"/>
    </location>
</feature>
<feature type="compositionally biased region" description="Low complexity" evidence="7">
    <location>
        <begin position="73"/>
        <end position="88"/>
    </location>
</feature>
<feature type="region of interest" description="Disordered" evidence="7">
    <location>
        <begin position="1188"/>
        <end position="1220"/>
    </location>
</feature>
<comment type="subcellular location">
    <subcellularLocation>
        <location evidence="1">Cytoplasm</location>
    </subcellularLocation>
</comment>
<feature type="compositionally biased region" description="Basic and acidic residues" evidence="7">
    <location>
        <begin position="1040"/>
        <end position="1063"/>
    </location>
</feature>
<dbReference type="HOGENOM" id="CLU_002697_0_0_1"/>
<dbReference type="GO" id="GO:0061245">
    <property type="term" value="P:establishment or maintenance of bipolar cell polarity"/>
    <property type="evidence" value="ECO:0007669"/>
    <property type="project" value="TreeGrafter"/>
</dbReference>
<dbReference type="GO" id="GO:0051285">
    <property type="term" value="C:cell cortex of cell tip"/>
    <property type="evidence" value="ECO:0007669"/>
    <property type="project" value="TreeGrafter"/>
</dbReference>
<feature type="region of interest" description="Disordered" evidence="7">
    <location>
        <begin position="1454"/>
        <end position="1479"/>
    </location>
</feature>
<feature type="compositionally biased region" description="Basic and acidic residues" evidence="7">
    <location>
        <begin position="1208"/>
        <end position="1220"/>
    </location>
</feature>
<feature type="compositionally biased region" description="Low complexity" evidence="7">
    <location>
        <begin position="1188"/>
        <end position="1207"/>
    </location>
</feature>
<evidence type="ECO:0000256" key="6">
    <source>
        <dbReference type="SAM" id="Coils"/>
    </source>
</evidence>
<keyword evidence="2" id="KW-0880">Kelch repeat</keyword>
<dbReference type="Gene3D" id="2.120.10.80">
    <property type="entry name" value="Kelch-type beta propeller"/>
    <property type="match status" value="2"/>
</dbReference>
<feature type="region of interest" description="Disordered" evidence="7">
    <location>
        <begin position="443"/>
        <end position="598"/>
    </location>
</feature>
<protein>
    <submittedName>
        <fullName evidence="8">Cell polarity protein</fullName>
    </submittedName>
</protein>
<keyword evidence="3" id="KW-0963">Cytoplasm</keyword>
<feature type="compositionally biased region" description="Polar residues" evidence="7">
    <location>
        <begin position="467"/>
        <end position="485"/>
    </location>
</feature>
<evidence type="ECO:0000313" key="9">
    <source>
        <dbReference type="Proteomes" id="UP000017559"/>
    </source>
</evidence>
<dbReference type="EMBL" id="AWSO01000011">
    <property type="protein sequence ID" value="ESK98105.1"/>
    <property type="molecule type" value="Genomic_DNA"/>
</dbReference>
<dbReference type="PANTHER" id="PTHR23244:SF456">
    <property type="entry name" value="MULTIPLE EPIDERMAL GROWTH FACTOR-LIKE DOMAINS PROTEIN 8"/>
    <property type="match status" value="1"/>
</dbReference>
<feature type="coiled-coil region" evidence="6">
    <location>
        <begin position="791"/>
        <end position="909"/>
    </location>
</feature>
<dbReference type="SUPFAM" id="SSF117281">
    <property type="entry name" value="Kelch motif"/>
    <property type="match status" value="1"/>
</dbReference>
<evidence type="ECO:0000256" key="5">
    <source>
        <dbReference type="ARBA" id="ARBA00023054"/>
    </source>
</evidence>
<organism evidence="8 9">
    <name type="scientific">Moniliophthora roreri (strain MCA 2997)</name>
    <name type="common">Cocoa frosty pod rot fungus</name>
    <name type="synonym">Crinipellis roreri</name>
    <dbReference type="NCBI Taxonomy" id="1381753"/>
    <lineage>
        <taxon>Eukaryota</taxon>
        <taxon>Fungi</taxon>
        <taxon>Dikarya</taxon>
        <taxon>Basidiomycota</taxon>
        <taxon>Agaricomycotina</taxon>
        <taxon>Agaricomycetes</taxon>
        <taxon>Agaricomycetidae</taxon>
        <taxon>Agaricales</taxon>
        <taxon>Marasmiineae</taxon>
        <taxon>Marasmiaceae</taxon>
        <taxon>Moniliophthora</taxon>
    </lineage>
</organism>
<feature type="compositionally biased region" description="Pro residues" evidence="7">
    <location>
        <begin position="120"/>
        <end position="131"/>
    </location>
</feature>
<dbReference type="KEGG" id="mrr:Moror_431"/>
<dbReference type="Gene3D" id="1.10.287.1490">
    <property type="match status" value="1"/>
</dbReference>
<feature type="coiled-coil region" evidence="6">
    <location>
        <begin position="938"/>
        <end position="986"/>
    </location>
</feature>
<feature type="compositionally biased region" description="Polar residues" evidence="7">
    <location>
        <begin position="571"/>
        <end position="596"/>
    </location>
</feature>
<dbReference type="FunFam" id="2.120.10.80:FF:000049">
    <property type="entry name" value="Cell polarity protein (Tea1)"/>
    <property type="match status" value="1"/>
</dbReference>
<evidence type="ECO:0000256" key="7">
    <source>
        <dbReference type="SAM" id="MobiDB-lite"/>
    </source>
</evidence>
<evidence type="ECO:0000256" key="3">
    <source>
        <dbReference type="ARBA" id="ARBA00022490"/>
    </source>
</evidence>
<dbReference type="OrthoDB" id="45365at2759"/>
<dbReference type="STRING" id="1381753.V2Y030"/>
<evidence type="ECO:0000256" key="2">
    <source>
        <dbReference type="ARBA" id="ARBA00022441"/>
    </source>
</evidence>
<reference evidence="8 9" key="1">
    <citation type="journal article" date="2014" name="BMC Genomics">
        <title>Genome and secretome analysis of the hemibiotrophic fungal pathogen, Moniliophthora roreri, which causes frosty pod rot disease of cacao: mechanisms of the biotrophic and necrotrophic phases.</title>
        <authorList>
            <person name="Meinhardt L.W."/>
            <person name="Costa G.G.L."/>
            <person name="Thomazella D.P.T."/>
            <person name="Teixeira P.J.P.L."/>
            <person name="Carazzolle M.F."/>
            <person name="Schuster S.C."/>
            <person name="Carlson J.E."/>
            <person name="Guiltinan M.J."/>
            <person name="Mieczkowski P."/>
            <person name="Farmer A."/>
            <person name="Ramaraj T."/>
            <person name="Crozier J."/>
            <person name="Davis R.E."/>
            <person name="Shao J."/>
            <person name="Melnick R.L."/>
            <person name="Pereira G.A.G."/>
            <person name="Bailey B.A."/>
        </authorList>
    </citation>
    <scope>NUCLEOTIDE SEQUENCE [LARGE SCALE GENOMIC DNA]</scope>
    <source>
        <strain evidence="8 9">MCA 2997</strain>
    </source>
</reference>
<name>V2Y030_MONRO</name>
<feature type="compositionally biased region" description="Basic and acidic residues" evidence="7">
    <location>
        <begin position="1470"/>
        <end position="1479"/>
    </location>
</feature>
<sequence length="1479" mass="163337">MSFFSRKKHQQPPAQPPAQVTVNQPPSAALAQVSAASSKESGLDSSRSPPNGIPTQSQIQSPPQSQPPPQQSQPPQLQQQQQQQQQQPQPQPQPGHHPSYPWSTRRLNLLPPSVISKPGVAPPSSPSPSPFPRYGHALPATATSSGDLYLFGGLVRETPRNDLYLFNVRDLSAALVQTAGDIPSPRVGHASAVVSNVLIVWGGDTKADPSVPKRQGEKLDDGLYLLNLVSREWTRVTVNGPTPVGRYGHAVTMANTSRFIVFGGQVDGEFLNDLWSFDLNSLRSRATWELIEPTSPERPAKRTGHICITYGDRIVIFGGTDGQYHYKDTWAFDLNTRKWSELKCIGYIPEAREGHAAALVDDVMYVFGGRAVDGKDLGDLAAFKVSNQRWYMFQNMGPAPSGRSGHAMSSVGAKVFVLGGESFTPPKPDNPNYVHVLDTKHIKYPDSNKLPPQGSQGAPIQGRKPSVSATVPQQQQQARSMSPQVGQPYHSDSHEDLRRSAASPPNAGARSIKPAANGVAVQPFPTNHIKGKVPTRSGDDESAPPEERAEQTQRAMTPDQVVLAAVGQRARSPTVTSATSGGPGSRATSPTNGLVEQQQQLQQGPTNIMAAVNGTGRASPVVNVKGSTEPPLVNPHTPSPTTANGFRPGSRNGHVGGGGSVGNVTAELVRDLKVKEMELEGARRQISWMKEALGKATKAGFVYVGRSGSPLVDDREEDQVEESASVGSNKELLFKFKQFKAQIQVAMAEQAKKASEHVAEAERVKVTAAQETAYYRAKMAALEASNESEALRLERQRVSDLERDLSNIMNERWAQDRKIAELNDSLALQTTLYEQAEARAGDASKRAEMLEENHHQLNKTHIELQTRHRGLESQLRDHAERLLSSTSSYEQAQAEMSGLRAQVEDLATSRDRHVRALEQARVALQAASSRSGEVDDQYQRSRERIDMLEMDLVDVKTELEQRTAEAENAKVRLADAENAWAKSREEADAFRALTTGSLGELLDSHKDLRADEDRLTRGYMEKMQAVDAEANTLRQMLKEANQRVEESQSQLAEERKKTREHESQQSLLQSQIVMLRNQLSTALSDSGQLRKDLMEKEADLQAKTKEAAEASVKLGMLRNYAAENGLGSLDDEEITARSNESSPLAVIELENKLSERTRLHENTERELSQALRRNREAEDQLNLLSSQLERLRSSTSSSTLGGSSSAEAEARAEEAERKLEETEKSYMTKMKQMEDDYHLAVHYVKGTEKMMRRMRDELTKQKNLNTQLQAELDSARSGRAGSSRGINGRGTPSSEDGNEVVRTQLVEAQRNLQRAQMENKELHVRLDSLERELDSLRDNLVVSQRESDDRLSQVEELQHEVSRLQQSLVIARGGNEETMLEKLSSENTMLRRENEQLSHKIGLLLEVDQPTFGQGRPLSNISARRASTSSSENALAFEHLSSELDDWQRQLASSMSNRRPLSDFDSEPVSVERTRSPRT</sequence>
<proteinExistence type="predicted"/>
<feature type="region of interest" description="Disordered" evidence="7">
    <location>
        <begin position="1260"/>
        <end position="1299"/>
    </location>
</feature>
<dbReference type="PANTHER" id="PTHR23244">
    <property type="entry name" value="KELCH REPEAT DOMAIN"/>
    <property type="match status" value="1"/>
</dbReference>
<evidence type="ECO:0000256" key="1">
    <source>
        <dbReference type="ARBA" id="ARBA00004496"/>
    </source>
</evidence>
<accession>V2Y030</accession>
<feature type="compositionally biased region" description="Low complexity" evidence="7">
    <location>
        <begin position="1275"/>
        <end position="1290"/>
    </location>
</feature>
<feature type="region of interest" description="Disordered" evidence="7">
    <location>
        <begin position="1"/>
        <end position="138"/>
    </location>
</feature>
<feature type="compositionally biased region" description="Low complexity" evidence="7">
    <location>
        <begin position="17"/>
        <end position="38"/>
    </location>
</feature>
<dbReference type="InterPro" id="IPR015915">
    <property type="entry name" value="Kelch-typ_b-propeller"/>
</dbReference>
<dbReference type="Proteomes" id="UP000017559">
    <property type="component" value="Unassembled WGS sequence"/>
</dbReference>
<keyword evidence="9" id="KW-1185">Reference proteome</keyword>
<gene>
    <name evidence="8" type="ORF">Moror_431</name>
</gene>
<keyword evidence="5 6" id="KW-0175">Coiled coil</keyword>
<evidence type="ECO:0000313" key="8">
    <source>
        <dbReference type="EMBL" id="ESK98105.1"/>
    </source>
</evidence>